<feature type="compositionally biased region" description="Low complexity" evidence="5">
    <location>
        <begin position="379"/>
        <end position="400"/>
    </location>
</feature>
<organism evidence="9">
    <name type="scientific">Rodentolepis nana</name>
    <name type="common">Dwarf tapeworm</name>
    <name type="synonym">Hymenolepis nana</name>
    <dbReference type="NCBI Taxonomy" id="102285"/>
    <lineage>
        <taxon>Eukaryota</taxon>
        <taxon>Metazoa</taxon>
        <taxon>Spiralia</taxon>
        <taxon>Lophotrochozoa</taxon>
        <taxon>Platyhelminthes</taxon>
        <taxon>Cestoda</taxon>
        <taxon>Eucestoda</taxon>
        <taxon>Cyclophyllidea</taxon>
        <taxon>Hymenolepididae</taxon>
        <taxon>Rodentolepis</taxon>
    </lineage>
</organism>
<evidence type="ECO:0000256" key="4">
    <source>
        <dbReference type="ARBA" id="ARBA00023136"/>
    </source>
</evidence>
<evidence type="ECO:0000256" key="2">
    <source>
        <dbReference type="ARBA" id="ARBA00022692"/>
    </source>
</evidence>
<keyword evidence="4" id="KW-0472">Membrane</keyword>
<sequence>MAWQRPDIARTRVLVNVNDWSKQTLESAMTDALINDRLEFVQLLLEKGLDIYKFLTDRRLEDLYLASYDSKNHFSRLFRKLIGDRYNLSLKSIGNMLEQIVGNGYQHPYCSKRIDDRLRKKINGNPKQQSQSHGSSRHGQSHKTKKTGSLAVWTPSEWGTVEAPRGMAEDEAMGKGDEGRDCFRYPYTELLQWALLTCRLSLARFMVLSGEEAIAKALLSVRILQGMRKLMDAESETELIRIIRAQEESFEILAVELQEHCYRHDAEQARRLLTYELCNFSGSTCLSLACMCESKPFIAHPCAQAILSDLWYGGLREGRFVSTKVTLILLGLAVPPFYPFIAFCFASNSSKFLEFKTKEELSAQPQTWEEHQDEIETDSSSSSSSSSSSNSSSTSNSRNSYMEDAKTRIIDNFTLATPLALIRPFSEPTLRNPFFQASTKETSAGDEVDSLEKDTLDTLHGLQFPTPTRVRTKSDSRFQTISGYAIPQNPSQTSLFLPELSPTPHLQQHQPRENSTQHSANMNMLEASHTQLTYVNEKSDSLDDLALDLEVSHKDEVKSLPTIQLEGSTITDGEFNNLCTGQAEEIIDGKQT</sequence>
<dbReference type="OrthoDB" id="301415at2759"/>
<keyword evidence="8" id="KW-1185">Reference proteome</keyword>
<proteinExistence type="predicted"/>
<dbReference type="Proteomes" id="UP000278807">
    <property type="component" value="Unassembled WGS sequence"/>
</dbReference>
<dbReference type="InterPro" id="IPR057366">
    <property type="entry name" value="TRPM-like"/>
</dbReference>
<dbReference type="GO" id="GO:0005886">
    <property type="term" value="C:plasma membrane"/>
    <property type="evidence" value="ECO:0007669"/>
    <property type="project" value="TreeGrafter"/>
</dbReference>
<gene>
    <name evidence="7" type="ORF">HNAJ_LOCUS13324</name>
</gene>
<comment type="subcellular location">
    <subcellularLocation>
        <location evidence="1">Membrane</location>
        <topology evidence="1">Multi-pass membrane protein</topology>
    </subcellularLocation>
</comment>
<evidence type="ECO:0000256" key="3">
    <source>
        <dbReference type="ARBA" id="ARBA00022989"/>
    </source>
</evidence>
<keyword evidence="3" id="KW-1133">Transmembrane helix</keyword>
<dbReference type="InterPro" id="IPR050927">
    <property type="entry name" value="TRPM"/>
</dbReference>
<dbReference type="AlphaFoldDB" id="A0A0R3TZQ1"/>
<reference evidence="9" key="1">
    <citation type="submission" date="2017-02" db="UniProtKB">
        <authorList>
            <consortium name="WormBaseParasite"/>
        </authorList>
    </citation>
    <scope>IDENTIFICATION</scope>
</reference>
<protein>
    <submittedName>
        <fullName evidence="9">ANK_REP_REGION domain-containing protein</fullName>
    </submittedName>
</protein>
<evidence type="ECO:0000256" key="5">
    <source>
        <dbReference type="SAM" id="MobiDB-lite"/>
    </source>
</evidence>
<name>A0A0R3TZQ1_RODNA</name>
<dbReference type="PANTHER" id="PTHR13800">
    <property type="entry name" value="TRANSIENT RECEPTOR POTENTIAL CATION CHANNEL, SUBFAMILY M, MEMBER 6"/>
    <property type="match status" value="1"/>
</dbReference>
<accession>A0A0R3TZQ1</accession>
<dbReference type="WBParaSite" id="HNAJ_0001335001-mRNA-1">
    <property type="protein sequence ID" value="HNAJ_0001335001-mRNA-1"/>
    <property type="gene ID" value="HNAJ_0001335001"/>
</dbReference>
<evidence type="ECO:0000256" key="1">
    <source>
        <dbReference type="ARBA" id="ARBA00004141"/>
    </source>
</evidence>
<feature type="region of interest" description="Disordered" evidence="5">
    <location>
        <begin position="123"/>
        <end position="148"/>
    </location>
</feature>
<feature type="domain" description="TRPM-like" evidence="6">
    <location>
        <begin position="178"/>
        <end position="300"/>
    </location>
</feature>
<evidence type="ECO:0000313" key="9">
    <source>
        <dbReference type="WBParaSite" id="HNAJ_0001335001-mRNA-1"/>
    </source>
</evidence>
<dbReference type="EMBL" id="UZAE01015278">
    <property type="protein sequence ID" value="VDO15571.1"/>
    <property type="molecule type" value="Genomic_DNA"/>
</dbReference>
<evidence type="ECO:0000313" key="8">
    <source>
        <dbReference type="Proteomes" id="UP000278807"/>
    </source>
</evidence>
<feature type="compositionally biased region" description="Basic residues" evidence="5">
    <location>
        <begin position="135"/>
        <end position="146"/>
    </location>
</feature>
<feature type="region of interest" description="Disordered" evidence="5">
    <location>
        <begin position="363"/>
        <end position="401"/>
    </location>
</feature>
<evidence type="ECO:0000259" key="6">
    <source>
        <dbReference type="Pfam" id="PF25508"/>
    </source>
</evidence>
<dbReference type="GO" id="GO:0030001">
    <property type="term" value="P:metal ion transport"/>
    <property type="evidence" value="ECO:0007669"/>
    <property type="project" value="TreeGrafter"/>
</dbReference>
<evidence type="ECO:0000313" key="7">
    <source>
        <dbReference type="EMBL" id="VDO15571.1"/>
    </source>
</evidence>
<dbReference type="PANTHER" id="PTHR13800:SF1">
    <property type="entry name" value="TRANSIENT RECEPTOR POTENTIAL CATION CHANNEL TRPM"/>
    <property type="match status" value="1"/>
</dbReference>
<dbReference type="Pfam" id="PF25508">
    <property type="entry name" value="TRPM2"/>
    <property type="match status" value="2"/>
</dbReference>
<dbReference type="STRING" id="102285.A0A0R3TZQ1"/>
<feature type="domain" description="TRPM-like" evidence="6">
    <location>
        <begin position="19"/>
        <end position="153"/>
    </location>
</feature>
<dbReference type="GO" id="GO:0005261">
    <property type="term" value="F:monoatomic cation channel activity"/>
    <property type="evidence" value="ECO:0007669"/>
    <property type="project" value="TreeGrafter"/>
</dbReference>
<reference evidence="7 8" key="2">
    <citation type="submission" date="2018-11" db="EMBL/GenBank/DDBJ databases">
        <authorList>
            <consortium name="Pathogen Informatics"/>
        </authorList>
    </citation>
    <scope>NUCLEOTIDE SEQUENCE [LARGE SCALE GENOMIC DNA]</scope>
</reference>
<keyword evidence="2" id="KW-0812">Transmembrane</keyword>